<reference evidence="1" key="2">
    <citation type="submission" date="2025-09" db="UniProtKB">
        <authorList>
            <consortium name="EnsemblPlants"/>
        </authorList>
    </citation>
    <scope>IDENTIFICATION</scope>
</reference>
<proteinExistence type="predicted"/>
<accession>A0ACD6A2R8</accession>
<dbReference type="EnsemblPlants" id="AVESA.00010b.r2.7CG0677950.1">
    <property type="protein sequence ID" value="AVESA.00010b.r2.7CG0677950.1.CDS.1"/>
    <property type="gene ID" value="AVESA.00010b.r2.7CG0677950"/>
</dbReference>
<evidence type="ECO:0000313" key="2">
    <source>
        <dbReference type="Proteomes" id="UP001732700"/>
    </source>
</evidence>
<sequence>MSTPSLINDLVEQILLRLPPDDPAYLVCASLISKPVRRLLAGAAFRRRYREFHGRPHLLGFFEILDGDEPYYSRFVPTSVFCPAEPDHPDWLVVDCRHGRALFVTTNPKVEGTLDLVVWDPMTDKQCWVPQPSPSPEHYIDYSAAVLCAVEGCDHSGCQEGPFRVAFLSRSPASTHRRLAHGVISPLFTTLVPISPCRLVSLWEEGSSTSTALPITSSSTNLVCPACR</sequence>
<reference evidence="1" key="1">
    <citation type="submission" date="2021-05" db="EMBL/GenBank/DDBJ databases">
        <authorList>
            <person name="Scholz U."/>
            <person name="Mascher M."/>
            <person name="Fiebig A."/>
        </authorList>
    </citation>
    <scope>NUCLEOTIDE SEQUENCE [LARGE SCALE GENOMIC DNA]</scope>
</reference>
<protein>
    <submittedName>
        <fullName evidence="1">Uncharacterized protein</fullName>
    </submittedName>
</protein>
<name>A0ACD6A2R8_AVESA</name>
<evidence type="ECO:0000313" key="1">
    <source>
        <dbReference type="EnsemblPlants" id="AVESA.00010b.r2.7CG0677950.1.CDS.1"/>
    </source>
</evidence>
<dbReference type="Proteomes" id="UP001732700">
    <property type="component" value="Chromosome 7C"/>
</dbReference>
<organism evidence="1 2">
    <name type="scientific">Avena sativa</name>
    <name type="common">Oat</name>
    <dbReference type="NCBI Taxonomy" id="4498"/>
    <lineage>
        <taxon>Eukaryota</taxon>
        <taxon>Viridiplantae</taxon>
        <taxon>Streptophyta</taxon>
        <taxon>Embryophyta</taxon>
        <taxon>Tracheophyta</taxon>
        <taxon>Spermatophyta</taxon>
        <taxon>Magnoliopsida</taxon>
        <taxon>Liliopsida</taxon>
        <taxon>Poales</taxon>
        <taxon>Poaceae</taxon>
        <taxon>BOP clade</taxon>
        <taxon>Pooideae</taxon>
        <taxon>Poodae</taxon>
        <taxon>Poeae</taxon>
        <taxon>Poeae Chloroplast Group 1 (Aveneae type)</taxon>
        <taxon>Aveninae</taxon>
        <taxon>Avena</taxon>
    </lineage>
</organism>
<keyword evidence="2" id="KW-1185">Reference proteome</keyword>